<gene>
    <name evidence="3" type="ORF">H9831_03480</name>
</gene>
<reference evidence="3" key="1">
    <citation type="journal article" date="2021" name="PeerJ">
        <title>Extensive microbial diversity within the chicken gut microbiome revealed by metagenomics and culture.</title>
        <authorList>
            <person name="Gilroy R."/>
            <person name="Ravi A."/>
            <person name="Getino M."/>
            <person name="Pursley I."/>
            <person name="Horton D.L."/>
            <person name="Alikhan N.F."/>
            <person name="Baker D."/>
            <person name="Gharbi K."/>
            <person name="Hall N."/>
            <person name="Watson M."/>
            <person name="Adriaenssens E.M."/>
            <person name="Foster-Nyarko E."/>
            <person name="Jarju S."/>
            <person name="Secka A."/>
            <person name="Antonio M."/>
            <person name="Oren A."/>
            <person name="Chaudhuri R.R."/>
            <person name="La Ragione R."/>
            <person name="Hildebrand F."/>
            <person name="Pallen M.J."/>
        </authorList>
    </citation>
    <scope>NUCLEOTIDE SEQUENCE</scope>
    <source>
        <strain evidence="3">ChiSxjej3B15-24422</strain>
    </source>
</reference>
<name>A0A9D1YRB3_9FIRM</name>
<feature type="compositionally biased region" description="Polar residues" evidence="1">
    <location>
        <begin position="39"/>
        <end position="60"/>
    </location>
</feature>
<protein>
    <recommendedName>
        <fullName evidence="5">Lysozyme inhibitor LprI N-terminal domain-containing protein</fullName>
    </recommendedName>
</protein>
<comment type="caution">
    <text evidence="3">The sequence shown here is derived from an EMBL/GenBank/DDBJ whole genome shotgun (WGS) entry which is preliminary data.</text>
</comment>
<feature type="signal peptide" evidence="2">
    <location>
        <begin position="1"/>
        <end position="23"/>
    </location>
</feature>
<feature type="compositionally biased region" description="Basic and acidic residues" evidence="1">
    <location>
        <begin position="28"/>
        <end position="38"/>
    </location>
</feature>
<evidence type="ECO:0000313" key="3">
    <source>
        <dbReference type="EMBL" id="HIY59732.1"/>
    </source>
</evidence>
<evidence type="ECO:0008006" key="5">
    <source>
        <dbReference type="Google" id="ProtNLM"/>
    </source>
</evidence>
<feature type="chain" id="PRO_5039371055" description="Lysozyme inhibitor LprI N-terminal domain-containing protein" evidence="2">
    <location>
        <begin position="24"/>
        <end position="413"/>
    </location>
</feature>
<evidence type="ECO:0000256" key="2">
    <source>
        <dbReference type="SAM" id="SignalP"/>
    </source>
</evidence>
<feature type="region of interest" description="Disordered" evidence="1">
    <location>
        <begin position="28"/>
        <end position="86"/>
    </location>
</feature>
<reference evidence="3" key="2">
    <citation type="submission" date="2021-04" db="EMBL/GenBank/DDBJ databases">
        <authorList>
            <person name="Gilroy R."/>
        </authorList>
    </citation>
    <scope>NUCLEOTIDE SEQUENCE</scope>
    <source>
        <strain evidence="3">ChiSxjej3B15-24422</strain>
    </source>
</reference>
<feature type="compositionally biased region" description="Acidic residues" evidence="1">
    <location>
        <begin position="67"/>
        <end position="76"/>
    </location>
</feature>
<accession>A0A9D1YRB3</accession>
<proteinExistence type="predicted"/>
<evidence type="ECO:0000313" key="4">
    <source>
        <dbReference type="Proteomes" id="UP000824007"/>
    </source>
</evidence>
<evidence type="ECO:0000256" key="1">
    <source>
        <dbReference type="SAM" id="MobiDB-lite"/>
    </source>
</evidence>
<dbReference type="AlphaFoldDB" id="A0A9D1YRB3"/>
<keyword evidence="2" id="KW-0732">Signal</keyword>
<dbReference type="EMBL" id="DXDD01000044">
    <property type="protein sequence ID" value="HIY59732.1"/>
    <property type="molecule type" value="Genomic_DNA"/>
</dbReference>
<sequence length="413" mass="46212">MNGRRKRGSLLPALLILAVLCGACREKPPENKAEETARSMETVQSTGAARSMETVQSVEAAQSADGREEENGDDVAEGSAETEKTAASPAAQALAAVLRNEEAFCCTYNIPYTNRDIIQEYRECLKDIRFGDRPLNIRRFAVVDLDHDGAPEVVLEMDEYAGSVILRYEQGEVRGNIVGYRSLFCLKENGLFLSASASDEDAWSRLFFTGDTFFSVPLLSRTGSVCYAGEEEIDGQRWQELYRAADGMKDAEWQDFSEASIGKWIEENHAFDSAPPEEEESGSGRQDYLNSLSRLIGLTYDYAKKSPQERSASAAEYYAGCEEELERMYRTCLDVLPDEEAEKLAADQQRWQDAFSRRQEADLKRLRPGEGGGTADESLYFTFGDRILGRTMCLADLYYERKAQGLPEREDAT</sequence>
<organism evidence="3 4">
    <name type="scientific">Candidatus Eisenbergiella pullistercoris</name>
    <dbReference type="NCBI Taxonomy" id="2838555"/>
    <lineage>
        <taxon>Bacteria</taxon>
        <taxon>Bacillati</taxon>
        <taxon>Bacillota</taxon>
        <taxon>Clostridia</taxon>
        <taxon>Lachnospirales</taxon>
        <taxon>Lachnospiraceae</taxon>
        <taxon>Eisenbergiella</taxon>
    </lineage>
</organism>
<dbReference type="Proteomes" id="UP000824007">
    <property type="component" value="Unassembled WGS sequence"/>
</dbReference>